<evidence type="ECO:0000313" key="3">
    <source>
        <dbReference type="Proteomes" id="UP001634007"/>
    </source>
</evidence>
<protein>
    <submittedName>
        <fullName evidence="2">Uncharacterized protein</fullName>
    </submittedName>
</protein>
<feature type="compositionally biased region" description="Basic and acidic residues" evidence="1">
    <location>
        <begin position="64"/>
        <end position="73"/>
    </location>
</feature>
<accession>A0ABD3LH90</accession>
<feature type="compositionally biased region" description="Gly residues" evidence="1">
    <location>
        <begin position="51"/>
        <end position="63"/>
    </location>
</feature>
<proteinExistence type="predicted"/>
<gene>
    <name evidence="2" type="ORF">ACJRO7_012038</name>
</gene>
<evidence type="ECO:0000256" key="1">
    <source>
        <dbReference type="SAM" id="MobiDB-lite"/>
    </source>
</evidence>
<feature type="region of interest" description="Disordered" evidence="1">
    <location>
        <begin position="48"/>
        <end position="95"/>
    </location>
</feature>
<dbReference type="AlphaFoldDB" id="A0ABD3LH90"/>
<dbReference type="Proteomes" id="UP001634007">
    <property type="component" value="Unassembled WGS sequence"/>
</dbReference>
<keyword evidence="3" id="KW-1185">Reference proteome</keyword>
<dbReference type="EMBL" id="JBJKBG010000002">
    <property type="protein sequence ID" value="KAL3751156.1"/>
    <property type="molecule type" value="Genomic_DNA"/>
</dbReference>
<name>A0ABD3LH90_EUCGL</name>
<evidence type="ECO:0000313" key="2">
    <source>
        <dbReference type="EMBL" id="KAL3751156.1"/>
    </source>
</evidence>
<organism evidence="2 3">
    <name type="scientific">Eucalyptus globulus</name>
    <name type="common">Tasmanian blue gum</name>
    <dbReference type="NCBI Taxonomy" id="34317"/>
    <lineage>
        <taxon>Eukaryota</taxon>
        <taxon>Viridiplantae</taxon>
        <taxon>Streptophyta</taxon>
        <taxon>Embryophyta</taxon>
        <taxon>Tracheophyta</taxon>
        <taxon>Spermatophyta</taxon>
        <taxon>Magnoliopsida</taxon>
        <taxon>eudicotyledons</taxon>
        <taxon>Gunneridae</taxon>
        <taxon>Pentapetalae</taxon>
        <taxon>rosids</taxon>
        <taxon>malvids</taxon>
        <taxon>Myrtales</taxon>
        <taxon>Myrtaceae</taxon>
        <taxon>Myrtoideae</taxon>
        <taxon>Eucalypteae</taxon>
        <taxon>Eucalyptus</taxon>
    </lineage>
</organism>
<feature type="compositionally biased region" description="Gly residues" evidence="1">
    <location>
        <begin position="80"/>
        <end position="95"/>
    </location>
</feature>
<comment type="caution">
    <text evidence="2">The sequence shown here is derived from an EMBL/GenBank/DDBJ whole genome shotgun (WGS) entry which is preliminary data.</text>
</comment>
<sequence length="115" mass="12041">MEAKGREGEVDDSTLGALHTPPLAEVEVFIEGEEEPVVEVSAGIEVERGDNVGGKEGVGGRVGGDSERGRWEEEKEEGEGGSGGYGYRGGGGESGGRGVYHCLVRVKWEFGVMGD</sequence>
<reference evidence="2 3" key="1">
    <citation type="submission" date="2024-11" db="EMBL/GenBank/DDBJ databases">
        <title>Chromosome-level genome assembly of Eucalyptus globulus Labill. provides insights into its genome evolution.</title>
        <authorList>
            <person name="Li X."/>
        </authorList>
    </citation>
    <scope>NUCLEOTIDE SEQUENCE [LARGE SCALE GENOMIC DNA]</scope>
    <source>
        <strain evidence="2">CL2024</strain>
        <tissue evidence="2">Fresh tender leaves</tissue>
    </source>
</reference>